<dbReference type="OrthoDB" id="191139at2759"/>
<protein>
    <recommendedName>
        <fullName evidence="5">Protochlorophyllide reductase</fullName>
    </recommendedName>
</protein>
<dbReference type="InParanoid" id="A0A0G4F014"/>
<organism evidence="3 4">
    <name type="scientific">Vitrella brassicaformis (strain CCMP3155)</name>
    <dbReference type="NCBI Taxonomy" id="1169540"/>
    <lineage>
        <taxon>Eukaryota</taxon>
        <taxon>Sar</taxon>
        <taxon>Alveolata</taxon>
        <taxon>Colpodellida</taxon>
        <taxon>Vitrellaceae</taxon>
        <taxon>Vitrella</taxon>
    </lineage>
</organism>
<evidence type="ECO:0008006" key="5">
    <source>
        <dbReference type="Google" id="ProtNLM"/>
    </source>
</evidence>
<dbReference type="PhylomeDB" id="A0A0G4F014"/>
<dbReference type="OMA" id="NELWEDS"/>
<comment type="similarity">
    <text evidence="1">Belongs to the short-chain dehydrogenases/reductases (SDR) family.</text>
</comment>
<dbReference type="AlphaFoldDB" id="A0A0G4F014"/>
<dbReference type="SUPFAM" id="SSF51735">
    <property type="entry name" value="NAD(P)-binding Rossmann-fold domains"/>
    <property type="match status" value="1"/>
</dbReference>
<reference evidence="3 4" key="1">
    <citation type="submission" date="2014-11" db="EMBL/GenBank/DDBJ databases">
        <authorList>
            <person name="Zhu J."/>
            <person name="Qi W."/>
            <person name="Song R."/>
        </authorList>
    </citation>
    <scope>NUCLEOTIDE SEQUENCE [LARGE SCALE GENOMIC DNA]</scope>
</reference>
<gene>
    <name evidence="3" type="ORF">Vbra_14103</name>
</gene>
<dbReference type="InterPro" id="IPR002347">
    <property type="entry name" value="SDR_fam"/>
</dbReference>
<evidence type="ECO:0000256" key="2">
    <source>
        <dbReference type="ARBA" id="ARBA00023002"/>
    </source>
</evidence>
<proteinExistence type="inferred from homology"/>
<dbReference type="GO" id="GO:0016491">
    <property type="term" value="F:oxidoreductase activity"/>
    <property type="evidence" value="ECO:0007669"/>
    <property type="project" value="UniProtKB-KW"/>
</dbReference>
<dbReference type="PANTHER" id="PTHR24320:SF152">
    <property type="entry name" value="SHORT-CHAIN DEHYDROGENASE_REDUCTASE FAMILY PROTEIN"/>
    <property type="match status" value="1"/>
</dbReference>
<dbReference type="PANTHER" id="PTHR24320">
    <property type="entry name" value="RETINOL DEHYDROGENASE"/>
    <property type="match status" value="1"/>
</dbReference>
<evidence type="ECO:0000256" key="1">
    <source>
        <dbReference type="ARBA" id="ARBA00006484"/>
    </source>
</evidence>
<dbReference type="Proteomes" id="UP000041254">
    <property type="component" value="Unassembled WGS sequence"/>
</dbReference>
<dbReference type="PRINTS" id="PR00081">
    <property type="entry name" value="GDHRDH"/>
</dbReference>
<keyword evidence="2" id="KW-0560">Oxidoreductase</keyword>
<dbReference type="InterPro" id="IPR036291">
    <property type="entry name" value="NAD(P)-bd_dom_sf"/>
</dbReference>
<name>A0A0G4F014_VITBC</name>
<keyword evidence="4" id="KW-1185">Reference proteome</keyword>
<evidence type="ECO:0000313" key="3">
    <source>
        <dbReference type="EMBL" id="CEM04890.1"/>
    </source>
</evidence>
<accession>A0A0G4F014</accession>
<dbReference type="VEuPathDB" id="CryptoDB:Vbra_14103"/>
<dbReference type="Pfam" id="PF00106">
    <property type="entry name" value="adh_short"/>
    <property type="match status" value="1"/>
</dbReference>
<dbReference type="STRING" id="1169540.A0A0G4F014"/>
<evidence type="ECO:0000313" key="4">
    <source>
        <dbReference type="Proteomes" id="UP000041254"/>
    </source>
</evidence>
<dbReference type="Gene3D" id="3.40.50.720">
    <property type="entry name" value="NAD(P)-binding Rossmann-like Domain"/>
    <property type="match status" value="1"/>
</dbReference>
<dbReference type="EMBL" id="CDMY01000356">
    <property type="protein sequence ID" value="CEM04890.1"/>
    <property type="molecule type" value="Genomic_DNA"/>
</dbReference>
<sequence length="339" mass="37537">MKGTYVITGASSGIGLALAERLAAVPDTHLLLTGRSLDKMEGIASKAIRPKLHGSSFADCFSLDLSSFASIEGFAEAVKKCVAGEGLDVIVGNAGLQDTQYRTTQEGFEMTWGSNHLGHFYLVRLLLPLFYECTEGKKDAQIIMVSSGTHDPARKTPVPPPKFDKIEDIATVPHIRVDPTLPEEDKKAQLAANEKEYNGLRAYSQSKLCNVFFAYELSRRLQGLCQAGGKGGSRKIYTIAYDPGWIPDTALMRNSVIRYLVPVLAPIIRMTSRMASTTEHTSLWMCKLVTGEVLPVPDGCYWSVDREERSSELSYDERLQKELWDMSCRFTRLGEELAV</sequence>